<dbReference type="Pfam" id="PF05235">
    <property type="entry name" value="CHAD"/>
    <property type="match status" value="1"/>
</dbReference>
<gene>
    <name evidence="2" type="ORF">LX81_01826</name>
</gene>
<evidence type="ECO:0000259" key="1">
    <source>
        <dbReference type="PROSITE" id="PS51708"/>
    </source>
</evidence>
<dbReference type="SMART" id="SM00880">
    <property type="entry name" value="CHAD"/>
    <property type="match status" value="1"/>
</dbReference>
<dbReference type="PANTHER" id="PTHR39339">
    <property type="entry name" value="SLR1444 PROTEIN"/>
    <property type="match status" value="1"/>
</dbReference>
<sequence length="542" mass="59833">MPGLHSDQRFRHRLRRHDIRRPILRCEIGDRMSDRDGGPRWFGGDLLSTVDASGSGQERLEPDGDVREIDVRLVDTFDGALAGAGRLLLVAGRDLLLFGDSQGPIVQVTAAPGFVAEMEEGPVRDALLPIVSPLRRLVEIGTARMILQRIFLLDEIEKTMARGEAAVLATSPDRTISLLRMEALRGYARPLERALAGLDAAEGVERLSAGAAIATLAPQGAAYDAKPALDLPDDARAFRAANAIIRAHLDVARQNETGIAENTDSEFLHDYRVALRKVRSVVSLFRGVYAPETAVELKARFGALMARTGRLRDLDVYIIERDAYLGLVPPQLRPGLALLFEDFEAERADEHRALAGHLRSKAYRREIKALTRLFEKPGKRLGKGDAAGQRARDLAQRLIWARYRKICAIAGAIDAATPDAEVHRLRIHCKKLRYLMEFFAPFFPADKIDPLVRSLKKLQDTLGTFNDCAVQQAALSGKLRELEGAHDAHRLDIATSLGALLSVLDQRQRKARNRVVASFSAFDAKTTRSGFRDLFKAARAAA</sequence>
<dbReference type="AlphaFoldDB" id="A0A2W7NKK5"/>
<organism evidence="2 3">
    <name type="scientific">Palleronia aestuarii</name>
    <dbReference type="NCBI Taxonomy" id="568105"/>
    <lineage>
        <taxon>Bacteria</taxon>
        <taxon>Pseudomonadati</taxon>
        <taxon>Pseudomonadota</taxon>
        <taxon>Alphaproteobacteria</taxon>
        <taxon>Rhodobacterales</taxon>
        <taxon>Roseobacteraceae</taxon>
        <taxon>Palleronia</taxon>
    </lineage>
</organism>
<evidence type="ECO:0000313" key="2">
    <source>
        <dbReference type="EMBL" id="PZX17194.1"/>
    </source>
</evidence>
<evidence type="ECO:0000313" key="3">
    <source>
        <dbReference type="Proteomes" id="UP000248916"/>
    </source>
</evidence>
<keyword evidence="3" id="KW-1185">Reference proteome</keyword>
<name>A0A2W7NKK5_9RHOB</name>
<comment type="caution">
    <text evidence="2">The sequence shown here is derived from an EMBL/GenBank/DDBJ whole genome shotgun (WGS) entry which is preliminary data.</text>
</comment>
<dbReference type="InterPro" id="IPR007899">
    <property type="entry name" value="CHAD_dom"/>
</dbReference>
<reference evidence="2 3" key="1">
    <citation type="submission" date="2018-06" db="EMBL/GenBank/DDBJ databases">
        <title>Genomic Encyclopedia of Archaeal and Bacterial Type Strains, Phase II (KMG-II): from individual species to whole genera.</title>
        <authorList>
            <person name="Goeker M."/>
        </authorList>
    </citation>
    <scope>NUCLEOTIDE SEQUENCE [LARGE SCALE GENOMIC DNA]</scope>
    <source>
        <strain evidence="2 3">DSM 22009</strain>
    </source>
</reference>
<dbReference type="PANTHER" id="PTHR39339:SF1">
    <property type="entry name" value="CHAD DOMAIN-CONTAINING PROTEIN"/>
    <property type="match status" value="1"/>
</dbReference>
<dbReference type="InterPro" id="IPR038186">
    <property type="entry name" value="CHAD_dom_sf"/>
</dbReference>
<dbReference type="PROSITE" id="PS51708">
    <property type="entry name" value="CHAD"/>
    <property type="match status" value="1"/>
</dbReference>
<dbReference type="Proteomes" id="UP000248916">
    <property type="component" value="Unassembled WGS sequence"/>
</dbReference>
<accession>A0A2W7NKK5</accession>
<dbReference type="EMBL" id="QKZL01000005">
    <property type="protein sequence ID" value="PZX17194.1"/>
    <property type="molecule type" value="Genomic_DNA"/>
</dbReference>
<dbReference type="Gene3D" id="1.40.20.10">
    <property type="entry name" value="CHAD domain"/>
    <property type="match status" value="1"/>
</dbReference>
<feature type="domain" description="CHAD" evidence="1">
    <location>
        <begin position="234"/>
        <end position="540"/>
    </location>
</feature>
<proteinExistence type="predicted"/>
<protein>
    <submittedName>
        <fullName evidence="2">CHAD domain-containing protein</fullName>
    </submittedName>
</protein>